<reference evidence="2" key="1">
    <citation type="submission" date="2014-03" db="EMBL/GenBank/DDBJ databases">
        <title>The Genome Sequence of Puccinia striiformis f. sp. tritici PST-78.</title>
        <authorList>
            <consortium name="The Broad Institute Genome Sequencing Platform"/>
            <person name="Cuomo C."/>
            <person name="Hulbert S."/>
            <person name="Chen X."/>
            <person name="Walker B."/>
            <person name="Young S.K."/>
            <person name="Zeng Q."/>
            <person name="Gargeya S."/>
            <person name="Fitzgerald M."/>
            <person name="Haas B."/>
            <person name="Abouelleil A."/>
            <person name="Alvarado L."/>
            <person name="Arachchi H.M."/>
            <person name="Berlin A.M."/>
            <person name="Chapman S.B."/>
            <person name="Goldberg J."/>
            <person name="Griggs A."/>
            <person name="Gujja S."/>
            <person name="Hansen M."/>
            <person name="Howarth C."/>
            <person name="Imamovic A."/>
            <person name="Larimer J."/>
            <person name="McCowan C."/>
            <person name="Montmayeur A."/>
            <person name="Murphy C."/>
            <person name="Neiman D."/>
            <person name="Pearson M."/>
            <person name="Priest M."/>
            <person name="Roberts A."/>
            <person name="Saif S."/>
            <person name="Shea T."/>
            <person name="Sisk P."/>
            <person name="Sykes S."/>
            <person name="Wortman J."/>
            <person name="Nusbaum C."/>
            <person name="Birren B."/>
        </authorList>
    </citation>
    <scope>NUCLEOTIDE SEQUENCE [LARGE SCALE GENOMIC DNA]</scope>
    <source>
        <strain evidence="2">race PST-78</strain>
    </source>
</reference>
<organism evidence="1 2">
    <name type="scientific">Puccinia striiformis f. sp. tritici PST-78</name>
    <dbReference type="NCBI Taxonomy" id="1165861"/>
    <lineage>
        <taxon>Eukaryota</taxon>
        <taxon>Fungi</taxon>
        <taxon>Dikarya</taxon>
        <taxon>Basidiomycota</taxon>
        <taxon>Pucciniomycotina</taxon>
        <taxon>Pucciniomycetes</taxon>
        <taxon>Pucciniales</taxon>
        <taxon>Pucciniaceae</taxon>
        <taxon>Puccinia</taxon>
    </lineage>
</organism>
<evidence type="ECO:0000313" key="1">
    <source>
        <dbReference type="EMBL" id="KNE87710.1"/>
    </source>
</evidence>
<sequence length="107" mass="12075">MTFAENRTYGVPEFAGTEVNRHSGKLKGLSGYLQNHHDTKGLSRASSSSGISQDPIFLLNFFEQQSEQKIQHISIQHHCKDEEQFYSSPFIYTTASLVIPISETIQI</sequence>
<protein>
    <submittedName>
        <fullName evidence="1">Uncharacterized protein</fullName>
    </submittedName>
</protein>
<evidence type="ECO:0000313" key="2">
    <source>
        <dbReference type="Proteomes" id="UP000054564"/>
    </source>
</evidence>
<proteinExistence type="predicted"/>
<keyword evidence="2" id="KW-1185">Reference proteome</keyword>
<name>A0A0L0UL75_9BASI</name>
<gene>
    <name evidence="1" type="ORF">PSTG_18899</name>
</gene>
<dbReference type="EMBL" id="AJIL01004387">
    <property type="protein sequence ID" value="KNE87710.1"/>
    <property type="molecule type" value="Genomic_DNA"/>
</dbReference>
<dbReference type="AlphaFoldDB" id="A0A0L0UL75"/>
<accession>A0A0L0UL75</accession>
<dbReference type="Proteomes" id="UP000054564">
    <property type="component" value="Unassembled WGS sequence"/>
</dbReference>
<comment type="caution">
    <text evidence="1">The sequence shown here is derived from an EMBL/GenBank/DDBJ whole genome shotgun (WGS) entry which is preliminary data.</text>
</comment>